<name>A0A0F9V2Y1_9ZZZZ</name>
<gene>
    <name evidence="1" type="ORF">LCGC14_0190980</name>
</gene>
<comment type="caution">
    <text evidence="1">The sequence shown here is derived from an EMBL/GenBank/DDBJ whole genome shotgun (WGS) entry which is preliminary data.</text>
</comment>
<protein>
    <recommendedName>
        <fullName evidence="2">Tryptophan synthase subunit beta like protein</fullName>
    </recommendedName>
</protein>
<organism evidence="1">
    <name type="scientific">marine sediment metagenome</name>
    <dbReference type="NCBI Taxonomy" id="412755"/>
    <lineage>
        <taxon>unclassified sequences</taxon>
        <taxon>metagenomes</taxon>
        <taxon>ecological metagenomes</taxon>
    </lineage>
</organism>
<dbReference type="EMBL" id="LAZR01000081">
    <property type="protein sequence ID" value="KKN94067.1"/>
    <property type="molecule type" value="Genomic_DNA"/>
</dbReference>
<evidence type="ECO:0000313" key="1">
    <source>
        <dbReference type="EMBL" id="KKN94067.1"/>
    </source>
</evidence>
<sequence length="107" mass="11661">MLYIKRNTAGEIVMLSKEANPECSETIAPNSPEIVAFLADQPSSSAHFLASDLAFVRVVEDILEVLLDKGIITFTDLPEAAQAKVMERKTLRVKNNVDLLGGDSDTI</sequence>
<reference evidence="1" key="1">
    <citation type="journal article" date="2015" name="Nature">
        <title>Complex archaea that bridge the gap between prokaryotes and eukaryotes.</title>
        <authorList>
            <person name="Spang A."/>
            <person name="Saw J.H."/>
            <person name="Jorgensen S.L."/>
            <person name="Zaremba-Niedzwiedzka K."/>
            <person name="Martijn J."/>
            <person name="Lind A.E."/>
            <person name="van Eijk R."/>
            <person name="Schleper C."/>
            <person name="Guy L."/>
            <person name="Ettema T.J."/>
        </authorList>
    </citation>
    <scope>NUCLEOTIDE SEQUENCE</scope>
</reference>
<accession>A0A0F9V2Y1</accession>
<evidence type="ECO:0008006" key="2">
    <source>
        <dbReference type="Google" id="ProtNLM"/>
    </source>
</evidence>
<proteinExistence type="predicted"/>
<dbReference type="AlphaFoldDB" id="A0A0F9V2Y1"/>